<keyword evidence="1" id="KW-1133">Transmembrane helix</keyword>
<keyword evidence="3" id="KW-1185">Reference proteome</keyword>
<reference evidence="2 3" key="1">
    <citation type="journal article" date="2015" name="Int. J. Syst. Evol. Microbiol.">
        <title>Flavisolibacter ginsenosidimutans sp. nov., with ginsenoside-converting activity isolated from soil used for cultivating ginseng.</title>
        <authorList>
            <person name="Zhao Y."/>
            <person name="Liu Q."/>
            <person name="Kang M.S."/>
            <person name="Jin F."/>
            <person name="Yu H."/>
            <person name="Im W.T."/>
        </authorList>
    </citation>
    <scope>NUCLEOTIDE SEQUENCE [LARGE SCALE GENOMIC DNA]</scope>
    <source>
        <strain evidence="2 3">Gsoil 636</strain>
    </source>
</reference>
<feature type="transmembrane region" description="Helical" evidence="1">
    <location>
        <begin position="12"/>
        <end position="34"/>
    </location>
</feature>
<dbReference type="RefSeq" id="WP_146789447.1">
    <property type="nucleotide sequence ID" value="NZ_BAABIO010000003.1"/>
</dbReference>
<evidence type="ECO:0000313" key="2">
    <source>
        <dbReference type="EMBL" id="QEC57289.1"/>
    </source>
</evidence>
<accession>A0A5B8UM77</accession>
<dbReference type="Proteomes" id="UP000321204">
    <property type="component" value="Chromosome"/>
</dbReference>
<keyword evidence="1" id="KW-0472">Membrane</keyword>
<dbReference type="AlphaFoldDB" id="A0A5B8UM77"/>
<keyword evidence="1" id="KW-0812">Transmembrane</keyword>
<evidence type="ECO:0000256" key="1">
    <source>
        <dbReference type="SAM" id="Phobius"/>
    </source>
</evidence>
<protein>
    <submittedName>
        <fullName evidence="2">Uncharacterized protein</fullName>
    </submittedName>
</protein>
<dbReference type="OrthoDB" id="665804at2"/>
<dbReference type="KEGG" id="fgg:FSB75_15750"/>
<feature type="transmembrane region" description="Helical" evidence="1">
    <location>
        <begin position="46"/>
        <end position="70"/>
    </location>
</feature>
<organism evidence="2 3">
    <name type="scientific">Flavisolibacter ginsenosidimutans</name>
    <dbReference type="NCBI Taxonomy" id="661481"/>
    <lineage>
        <taxon>Bacteria</taxon>
        <taxon>Pseudomonadati</taxon>
        <taxon>Bacteroidota</taxon>
        <taxon>Chitinophagia</taxon>
        <taxon>Chitinophagales</taxon>
        <taxon>Chitinophagaceae</taxon>
        <taxon>Flavisolibacter</taxon>
    </lineage>
</organism>
<sequence>MNYEFEQSPFSRAVLTSVFVGFIATIVCLVYNIIFRESTGYKPADFINVSSLIFAVNIIFFVIGILFFVFHKNGKKGDLFFGILFGVITLFCIWGASGATMMHDRVLSSEFRTLLIGIIAIMGIGAAFFVPYLFNHKKFTDAVI</sequence>
<feature type="transmembrane region" description="Helical" evidence="1">
    <location>
        <begin position="79"/>
        <end position="102"/>
    </location>
</feature>
<feature type="transmembrane region" description="Helical" evidence="1">
    <location>
        <begin position="114"/>
        <end position="134"/>
    </location>
</feature>
<dbReference type="EMBL" id="CP042433">
    <property type="protein sequence ID" value="QEC57289.1"/>
    <property type="molecule type" value="Genomic_DNA"/>
</dbReference>
<name>A0A5B8UM77_9BACT</name>
<gene>
    <name evidence="2" type="ORF">FSB75_15750</name>
</gene>
<evidence type="ECO:0000313" key="3">
    <source>
        <dbReference type="Proteomes" id="UP000321204"/>
    </source>
</evidence>
<proteinExistence type="predicted"/>